<evidence type="ECO:0000313" key="9">
    <source>
        <dbReference type="EMBL" id="GCB60949.1"/>
    </source>
</evidence>
<dbReference type="PANTHER" id="PTHR16675:SF289">
    <property type="entry name" value="ZINC-ALPHA-2-GLYCOPROTEIN"/>
    <property type="match status" value="1"/>
</dbReference>
<dbReference type="SUPFAM" id="SSF54452">
    <property type="entry name" value="MHC antigen-recognition domain"/>
    <property type="match status" value="1"/>
</dbReference>
<evidence type="ECO:0000256" key="1">
    <source>
        <dbReference type="ARBA" id="ARBA00004370"/>
    </source>
</evidence>
<dbReference type="InterPro" id="IPR013783">
    <property type="entry name" value="Ig-like_fold"/>
</dbReference>
<keyword evidence="7" id="KW-0732">Signal</keyword>
<evidence type="ECO:0000256" key="4">
    <source>
        <dbReference type="ARBA" id="ARBA00023136"/>
    </source>
</evidence>
<evidence type="ECO:0000256" key="6">
    <source>
        <dbReference type="ARBA" id="ARBA00023182"/>
    </source>
</evidence>
<dbReference type="Gene3D" id="3.10.320.10">
    <property type="entry name" value="Class II Histocompatibility Antigen, M Beta Chain, Chain B, domain 1"/>
    <property type="match status" value="1"/>
</dbReference>
<keyword evidence="4" id="KW-0472">Membrane</keyword>
<dbReference type="PROSITE" id="PS50835">
    <property type="entry name" value="IG_LIKE"/>
    <property type="match status" value="1"/>
</dbReference>
<dbReference type="OrthoDB" id="9945713at2759"/>
<dbReference type="InterPro" id="IPR007110">
    <property type="entry name" value="Ig-like_dom"/>
</dbReference>
<evidence type="ECO:0000256" key="5">
    <source>
        <dbReference type="ARBA" id="ARBA00023180"/>
    </source>
</evidence>
<feature type="chain" id="PRO_5019063031" description="Ig-like domain-containing protein" evidence="7">
    <location>
        <begin position="26"/>
        <end position="218"/>
    </location>
</feature>
<dbReference type="GO" id="GO:0002476">
    <property type="term" value="P:antigen processing and presentation of endogenous peptide antigen via MHC class Ib"/>
    <property type="evidence" value="ECO:0007669"/>
    <property type="project" value="TreeGrafter"/>
</dbReference>
<dbReference type="EMBL" id="BFAA01007584">
    <property type="protein sequence ID" value="GCB60949.1"/>
    <property type="molecule type" value="Genomic_DNA"/>
</dbReference>
<dbReference type="GO" id="GO:0002486">
    <property type="term" value="P:antigen processing and presentation of endogenous peptide antigen via MHC class I via ER pathway, TAP-independent"/>
    <property type="evidence" value="ECO:0007669"/>
    <property type="project" value="TreeGrafter"/>
</dbReference>
<reference evidence="9 10" key="1">
    <citation type="journal article" date="2018" name="Nat. Ecol. Evol.">
        <title>Shark genomes provide insights into elasmobranch evolution and the origin of vertebrates.</title>
        <authorList>
            <person name="Hara Y"/>
            <person name="Yamaguchi K"/>
            <person name="Onimaru K"/>
            <person name="Kadota M"/>
            <person name="Koyanagi M"/>
            <person name="Keeley SD"/>
            <person name="Tatsumi K"/>
            <person name="Tanaka K"/>
            <person name="Motone F"/>
            <person name="Kageyama Y"/>
            <person name="Nozu R"/>
            <person name="Adachi N"/>
            <person name="Nishimura O"/>
            <person name="Nakagawa R"/>
            <person name="Tanegashima C"/>
            <person name="Kiyatake I"/>
            <person name="Matsumoto R"/>
            <person name="Murakumo K"/>
            <person name="Nishida K"/>
            <person name="Terakita A"/>
            <person name="Kuratani S"/>
            <person name="Sato K"/>
            <person name="Hyodo S Kuraku.S."/>
        </authorList>
    </citation>
    <scope>NUCLEOTIDE SEQUENCE [LARGE SCALE GENOMIC DNA]</scope>
</reference>
<evidence type="ECO:0000256" key="2">
    <source>
        <dbReference type="ARBA" id="ARBA00022859"/>
    </source>
</evidence>
<dbReference type="Proteomes" id="UP000288216">
    <property type="component" value="Unassembled WGS sequence"/>
</dbReference>
<keyword evidence="10" id="KW-1185">Reference proteome</keyword>
<dbReference type="InterPro" id="IPR003597">
    <property type="entry name" value="Ig_C1-set"/>
</dbReference>
<dbReference type="AlphaFoldDB" id="A0A401NJB8"/>
<evidence type="ECO:0000313" key="10">
    <source>
        <dbReference type="Proteomes" id="UP000288216"/>
    </source>
</evidence>
<comment type="caution">
    <text evidence="9">The sequence shown here is derived from an EMBL/GenBank/DDBJ whole genome shotgun (WGS) entry which is preliminary data.</text>
</comment>
<gene>
    <name evidence="9" type="ORF">scyTo_0014256</name>
</gene>
<dbReference type="STRING" id="75743.A0A401NJB8"/>
<evidence type="ECO:0000256" key="7">
    <source>
        <dbReference type="SAM" id="SignalP"/>
    </source>
</evidence>
<sequence length="218" mass="24571">MPVFNRWVFVAVAATIISVLDMVDCLRDMRVYVTDCSCIYRDHKLLRVTWADAFDGASLYHYDSVKRKIVADQAIGQAEADKLNSDSIFIQSLPSQIESLCDKMKQVAESTNTNVDKKAPIPSKVLLQEKSGQMKLVCLVKNFFPRDIKMSWLRDGVVIVNAPQTVNIVPQRNRTFQARSLLSLNGDVNGSYSCQVEHETLTEKLVLKFADDLTKTHA</sequence>
<dbReference type="GO" id="GO:0002250">
    <property type="term" value="P:adaptive immune response"/>
    <property type="evidence" value="ECO:0007669"/>
    <property type="project" value="UniProtKB-KW"/>
</dbReference>
<name>A0A401NJB8_SCYTO</name>
<dbReference type="InterPro" id="IPR014745">
    <property type="entry name" value="MHC_II_a/b_N"/>
</dbReference>
<protein>
    <recommendedName>
        <fullName evidence="8">Ig-like domain-containing protein</fullName>
    </recommendedName>
</protein>
<dbReference type="PROSITE" id="PS00290">
    <property type="entry name" value="IG_MHC"/>
    <property type="match status" value="1"/>
</dbReference>
<feature type="signal peptide" evidence="7">
    <location>
        <begin position="1"/>
        <end position="25"/>
    </location>
</feature>
<dbReference type="GO" id="GO:0002504">
    <property type="term" value="P:antigen processing and presentation of peptide or polysaccharide antigen via MHC class II"/>
    <property type="evidence" value="ECO:0007669"/>
    <property type="project" value="UniProtKB-KW"/>
</dbReference>
<dbReference type="InterPro" id="IPR050208">
    <property type="entry name" value="MHC_class-I_related"/>
</dbReference>
<accession>A0A401NJB8</accession>
<dbReference type="Pfam" id="PF07654">
    <property type="entry name" value="C1-set"/>
    <property type="match status" value="1"/>
</dbReference>
<dbReference type="InterPro" id="IPR036179">
    <property type="entry name" value="Ig-like_dom_sf"/>
</dbReference>
<dbReference type="InterPro" id="IPR011162">
    <property type="entry name" value="MHC_I/II-like_Ag-recog"/>
</dbReference>
<dbReference type="GO" id="GO:0009897">
    <property type="term" value="C:external side of plasma membrane"/>
    <property type="evidence" value="ECO:0007669"/>
    <property type="project" value="TreeGrafter"/>
</dbReference>
<keyword evidence="2" id="KW-0391">Immunity</keyword>
<dbReference type="Gene3D" id="2.60.40.10">
    <property type="entry name" value="Immunoglobulins"/>
    <property type="match status" value="1"/>
</dbReference>
<keyword evidence="6" id="KW-0491">MHC II</keyword>
<dbReference type="GO" id="GO:0001916">
    <property type="term" value="P:positive regulation of T cell mediated cytotoxicity"/>
    <property type="evidence" value="ECO:0007669"/>
    <property type="project" value="TreeGrafter"/>
</dbReference>
<proteinExistence type="predicted"/>
<keyword evidence="5" id="KW-0325">Glycoprotein</keyword>
<dbReference type="PANTHER" id="PTHR16675">
    <property type="entry name" value="MHC CLASS I-RELATED"/>
    <property type="match status" value="1"/>
</dbReference>
<dbReference type="SUPFAM" id="SSF48726">
    <property type="entry name" value="Immunoglobulin"/>
    <property type="match status" value="1"/>
</dbReference>
<evidence type="ECO:0000256" key="3">
    <source>
        <dbReference type="ARBA" id="ARBA00023130"/>
    </source>
</evidence>
<evidence type="ECO:0000259" key="8">
    <source>
        <dbReference type="PROSITE" id="PS50835"/>
    </source>
</evidence>
<dbReference type="SMART" id="SM00407">
    <property type="entry name" value="IGc1"/>
    <property type="match status" value="1"/>
</dbReference>
<dbReference type="GO" id="GO:0005615">
    <property type="term" value="C:extracellular space"/>
    <property type="evidence" value="ECO:0007669"/>
    <property type="project" value="TreeGrafter"/>
</dbReference>
<dbReference type="InterPro" id="IPR003006">
    <property type="entry name" value="Ig/MHC_CS"/>
</dbReference>
<keyword evidence="3" id="KW-1064">Adaptive immunity</keyword>
<dbReference type="GO" id="GO:0042613">
    <property type="term" value="C:MHC class II protein complex"/>
    <property type="evidence" value="ECO:0007669"/>
    <property type="project" value="UniProtKB-KW"/>
</dbReference>
<comment type="subcellular location">
    <subcellularLocation>
        <location evidence="1">Membrane</location>
    </subcellularLocation>
</comment>
<feature type="domain" description="Ig-like" evidence="8">
    <location>
        <begin position="122"/>
        <end position="206"/>
    </location>
</feature>
<organism evidence="9 10">
    <name type="scientific">Scyliorhinus torazame</name>
    <name type="common">Cloudy catshark</name>
    <name type="synonym">Catulus torazame</name>
    <dbReference type="NCBI Taxonomy" id="75743"/>
    <lineage>
        <taxon>Eukaryota</taxon>
        <taxon>Metazoa</taxon>
        <taxon>Chordata</taxon>
        <taxon>Craniata</taxon>
        <taxon>Vertebrata</taxon>
        <taxon>Chondrichthyes</taxon>
        <taxon>Elasmobranchii</taxon>
        <taxon>Galeomorphii</taxon>
        <taxon>Galeoidea</taxon>
        <taxon>Carcharhiniformes</taxon>
        <taxon>Scyliorhinidae</taxon>
        <taxon>Scyliorhinus</taxon>
    </lineage>
</organism>